<comment type="function">
    <text evidence="9">Required for the biogenesis of c-type cytochromes. Possible subunit of a heme lyase.</text>
</comment>
<evidence type="ECO:0000256" key="8">
    <source>
        <dbReference type="ARBA" id="ARBA00023136"/>
    </source>
</evidence>
<evidence type="ECO:0000256" key="4">
    <source>
        <dbReference type="ARBA" id="ARBA00022519"/>
    </source>
</evidence>
<dbReference type="EMBL" id="QXDC01000002">
    <property type="protein sequence ID" value="RIA46892.1"/>
    <property type="molecule type" value="Genomic_DNA"/>
</dbReference>
<dbReference type="RefSeq" id="WP_119034931.1">
    <property type="nucleotide sequence ID" value="NZ_QXDC01000002.1"/>
</dbReference>
<comment type="similarity">
    <text evidence="2">Belongs to the CcmF/CycK/Ccl1/NrfE/CcsA family.</text>
</comment>
<feature type="domain" description="Cytochrome c assembly protein" evidence="11">
    <location>
        <begin position="118"/>
        <end position="324"/>
    </location>
</feature>
<keyword evidence="7 10" id="KW-1133">Transmembrane helix</keyword>
<sequence length="669" mass="70321">MIAEAGLAALWFAAALALLQLVLAAMGVRATRAPAEAGAQAPEDGARDSWTPAFAGERGVADQLLAAVRPVAVVQGALAVLAMGLLIALFLRSDMSVLLVAQNSHTAKPWLYKFAGAWGNHEGSMLLWVTILGAAGAAVALLEKRLPPATLIATLGAQAAIALGFYAFLLFSSNPFARLLPAPADGNGLNPLLQDPGLAFHPPTLYAGYVGLSVAFSFAVGAMVTRDVGPAFARAMRPWVLGAWIFLTLGITAGSYWAYYELGWGGWWFWDPVENASLMPWLAATALLHSVTVLATRDGLRAWTVMLAVVAFSMSMVGTFLVRSGVLTSVHAFALDPTRGEFILALLTLYIGGALALFALRVGTIRAGATFEPVSREGALVINNLLLSVILAVVLIGTLYPIVAAGMGVQLSVGAPFFDKTAGPIALALVAVMAAGPLIRWRRDRAGAVARRVAVPGIVTVAVLGIVLVAVPGIRVLPLLGLGFAAGLAVASVAPLWGRALGRTPLFTWGMVIAHLGIAVSLAGMACDSAFTKETLVAARVGEPHRVGPFSVTLEGIRPVVGDNWSALEAKLVARRGEGAPFVLRPQSRFFSAPPTVTSESAIATRLDGQLYTVLGQADDQGRWQLRLWWKPFVTLIWLGGALIALGGLLSLLGRLVREGRVARREEEA</sequence>
<keyword evidence="14" id="KW-1185">Reference proteome</keyword>
<evidence type="ECO:0000256" key="2">
    <source>
        <dbReference type="ARBA" id="ARBA00009186"/>
    </source>
</evidence>
<keyword evidence="6" id="KW-0201">Cytochrome c-type biogenesis</keyword>
<accession>A0A397PCX3</accession>
<keyword evidence="5 10" id="KW-0812">Transmembrane</keyword>
<feature type="transmembrane region" description="Helical" evidence="10">
    <location>
        <begin position="238"/>
        <end position="258"/>
    </location>
</feature>
<keyword evidence="4" id="KW-0997">Cell inner membrane</keyword>
<dbReference type="Proteomes" id="UP000266568">
    <property type="component" value="Unassembled WGS sequence"/>
</dbReference>
<dbReference type="GO" id="GO:0020037">
    <property type="term" value="F:heme binding"/>
    <property type="evidence" value="ECO:0007669"/>
    <property type="project" value="InterPro"/>
</dbReference>
<protein>
    <submittedName>
        <fullName evidence="13">Cytochrome c-type biogenesis protein CcmF</fullName>
    </submittedName>
</protein>
<dbReference type="NCBIfam" id="TIGR00353">
    <property type="entry name" value="nrfE"/>
    <property type="match status" value="1"/>
</dbReference>
<organism evidence="13 14">
    <name type="scientific">Hephaestia caeni</name>
    <dbReference type="NCBI Taxonomy" id="645617"/>
    <lineage>
        <taxon>Bacteria</taxon>
        <taxon>Pseudomonadati</taxon>
        <taxon>Pseudomonadota</taxon>
        <taxon>Alphaproteobacteria</taxon>
        <taxon>Sphingomonadales</taxon>
        <taxon>Sphingomonadaceae</taxon>
        <taxon>Hephaestia</taxon>
    </lineage>
</organism>
<evidence type="ECO:0000256" key="6">
    <source>
        <dbReference type="ARBA" id="ARBA00022748"/>
    </source>
</evidence>
<name>A0A397PCX3_9SPHN</name>
<dbReference type="PRINTS" id="PR01411">
    <property type="entry name" value="CCMFBIOGNSIS"/>
</dbReference>
<feature type="transmembrane region" description="Helical" evidence="10">
    <location>
        <begin position="342"/>
        <end position="360"/>
    </location>
</feature>
<evidence type="ECO:0000256" key="7">
    <source>
        <dbReference type="ARBA" id="ARBA00022989"/>
    </source>
</evidence>
<dbReference type="GO" id="GO:0015232">
    <property type="term" value="F:heme transmembrane transporter activity"/>
    <property type="evidence" value="ECO:0007669"/>
    <property type="project" value="InterPro"/>
</dbReference>
<feature type="transmembrane region" description="Helical" evidence="10">
    <location>
        <begin position="453"/>
        <end position="471"/>
    </location>
</feature>
<evidence type="ECO:0000256" key="3">
    <source>
        <dbReference type="ARBA" id="ARBA00022475"/>
    </source>
</evidence>
<feature type="transmembrane region" description="Helical" evidence="10">
    <location>
        <begin position="636"/>
        <end position="657"/>
    </location>
</feature>
<keyword evidence="8 10" id="KW-0472">Membrane</keyword>
<keyword evidence="3" id="KW-1003">Cell membrane</keyword>
<feature type="transmembrane region" description="Helical" evidence="10">
    <location>
        <begin position="506"/>
        <end position="526"/>
    </location>
</feature>
<evidence type="ECO:0000256" key="10">
    <source>
        <dbReference type="SAM" id="Phobius"/>
    </source>
</evidence>
<dbReference type="InterPro" id="IPR003568">
    <property type="entry name" value="Cyt_c_biogenesis_CcmF"/>
</dbReference>
<dbReference type="Pfam" id="PF01578">
    <property type="entry name" value="Cytochrom_C_asm"/>
    <property type="match status" value="1"/>
</dbReference>
<evidence type="ECO:0000313" key="14">
    <source>
        <dbReference type="Proteomes" id="UP000266568"/>
    </source>
</evidence>
<feature type="transmembrane region" description="Helical" evidence="10">
    <location>
        <begin position="125"/>
        <end position="142"/>
    </location>
</feature>
<evidence type="ECO:0000313" key="13">
    <source>
        <dbReference type="EMBL" id="RIA46892.1"/>
    </source>
</evidence>
<evidence type="ECO:0000256" key="1">
    <source>
        <dbReference type="ARBA" id="ARBA00004429"/>
    </source>
</evidence>
<dbReference type="InterPro" id="IPR032523">
    <property type="entry name" value="CcmF_C"/>
</dbReference>
<reference evidence="13 14" key="1">
    <citation type="submission" date="2018-08" db="EMBL/GenBank/DDBJ databases">
        <title>Genomic Encyclopedia of Type Strains, Phase IV (KMG-IV): sequencing the most valuable type-strain genomes for metagenomic binning, comparative biology and taxonomic classification.</title>
        <authorList>
            <person name="Goeker M."/>
        </authorList>
    </citation>
    <scope>NUCLEOTIDE SEQUENCE [LARGE SCALE GENOMIC DNA]</scope>
    <source>
        <strain evidence="13 14">DSM 25527</strain>
    </source>
</reference>
<feature type="transmembrane region" description="Helical" evidence="10">
    <location>
        <begin position="278"/>
        <end position="295"/>
    </location>
</feature>
<evidence type="ECO:0000256" key="5">
    <source>
        <dbReference type="ARBA" id="ARBA00022692"/>
    </source>
</evidence>
<dbReference type="InterPro" id="IPR003567">
    <property type="entry name" value="Cyt_c_biogenesis"/>
</dbReference>
<feature type="transmembrane region" description="Helical" evidence="10">
    <location>
        <begin position="381"/>
        <end position="402"/>
    </location>
</feature>
<dbReference type="PANTHER" id="PTHR43653">
    <property type="entry name" value="CYTOCHROME C ASSEMBLY PROTEIN-RELATED"/>
    <property type="match status" value="1"/>
</dbReference>
<evidence type="ECO:0000259" key="12">
    <source>
        <dbReference type="Pfam" id="PF16327"/>
    </source>
</evidence>
<evidence type="ECO:0000256" key="9">
    <source>
        <dbReference type="ARBA" id="ARBA00037230"/>
    </source>
</evidence>
<dbReference type="Pfam" id="PF16327">
    <property type="entry name" value="CcmF_C"/>
    <property type="match status" value="1"/>
</dbReference>
<feature type="transmembrane region" description="Helical" evidence="10">
    <location>
        <begin position="206"/>
        <end position="226"/>
    </location>
</feature>
<dbReference type="AlphaFoldDB" id="A0A397PCX3"/>
<feature type="transmembrane region" description="Helical" evidence="10">
    <location>
        <begin position="149"/>
        <end position="171"/>
    </location>
</feature>
<dbReference type="OrthoDB" id="9761451at2"/>
<dbReference type="PRINTS" id="PR01410">
    <property type="entry name" value="CCBIOGENESIS"/>
</dbReference>
<comment type="subcellular location">
    <subcellularLocation>
        <location evidence="1">Cell inner membrane</location>
        <topology evidence="1">Multi-pass membrane protein</topology>
    </subcellularLocation>
</comment>
<feature type="transmembrane region" description="Helical" evidence="10">
    <location>
        <begin position="477"/>
        <end position="497"/>
    </location>
</feature>
<feature type="transmembrane region" description="Helical" evidence="10">
    <location>
        <begin position="302"/>
        <end position="322"/>
    </location>
</feature>
<dbReference type="GO" id="GO:0005886">
    <property type="term" value="C:plasma membrane"/>
    <property type="evidence" value="ECO:0007669"/>
    <property type="project" value="UniProtKB-SubCell"/>
</dbReference>
<feature type="domain" description="Cytochrome c-type biogenesis protein CcmF C-terminal" evidence="12">
    <location>
        <begin position="344"/>
        <end position="655"/>
    </location>
</feature>
<dbReference type="PANTHER" id="PTHR43653:SF1">
    <property type="entry name" value="CYTOCHROME C-TYPE BIOGENESIS PROTEIN CCMF"/>
    <property type="match status" value="1"/>
</dbReference>
<evidence type="ECO:0000259" key="11">
    <source>
        <dbReference type="Pfam" id="PF01578"/>
    </source>
</evidence>
<comment type="caution">
    <text evidence="13">The sequence shown here is derived from an EMBL/GenBank/DDBJ whole genome shotgun (WGS) entry which is preliminary data.</text>
</comment>
<gene>
    <name evidence="13" type="ORF">DFR49_1452</name>
</gene>
<feature type="transmembrane region" description="Helical" evidence="10">
    <location>
        <begin position="72"/>
        <end position="91"/>
    </location>
</feature>
<dbReference type="GO" id="GO:0017004">
    <property type="term" value="P:cytochrome complex assembly"/>
    <property type="evidence" value="ECO:0007669"/>
    <property type="project" value="UniProtKB-KW"/>
</dbReference>
<dbReference type="InterPro" id="IPR002541">
    <property type="entry name" value="Cyt_c_assembly"/>
</dbReference>
<feature type="transmembrane region" description="Helical" evidence="10">
    <location>
        <begin position="422"/>
        <end position="441"/>
    </location>
</feature>
<proteinExistence type="inferred from homology"/>